<keyword evidence="3" id="KW-1185">Reference proteome</keyword>
<organism evidence="2 3">
    <name type="scientific">Henosepilachna vigintioctopunctata</name>
    <dbReference type="NCBI Taxonomy" id="420089"/>
    <lineage>
        <taxon>Eukaryota</taxon>
        <taxon>Metazoa</taxon>
        <taxon>Ecdysozoa</taxon>
        <taxon>Arthropoda</taxon>
        <taxon>Hexapoda</taxon>
        <taxon>Insecta</taxon>
        <taxon>Pterygota</taxon>
        <taxon>Neoptera</taxon>
        <taxon>Endopterygota</taxon>
        <taxon>Coleoptera</taxon>
        <taxon>Polyphaga</taxon>
        <taxon>Cucujiformia</taxon>
        <taxon>Coccinelloidea</taxon>
        <taxon>Coccinellidae</taxon>
        <taxon>Epilachninae</taxon>
        <taxon>Epilachnini</taxon>
        <taxon>Henosepilachna</taxon>
    </lineage>
</organism>
<name>A0AAW1UZA7_9CUCU</name>
<comment type="caution">
    <text evidence="2">The sequence shown here is derived from an EMBL/GenBank/DDBJ whole genome shotgun (WGS) entry which is preliminary data.</text>
</comment>
<evidence type="ECO:0000313" key="2">
    <source>
        <dbReference type="EMBL" id="KAK9885802.1"/>
    </source>
</evidence>
<feature type="compositionally biased region" description="Acidic residues" evidence="1">
    <location>
        <begin position="126"/>
        <end position="137"/>
    </location>
</feature>
<feature type="compositionally biased region" description="Low complexity" evidence="1">
    <location>
        <begin position="116"/>
        <end position="125"/>
    </location>
</feature>
<dbReference type="EMBL" id="JARQZJ010000097">
    <property type="protein sequence ID" value="KAK9885802.1"/>
    <property type="molecule type" value="Genomic_DNA"/>
</dbReference>
<feature type="region of interest" description="Disordered" evidence="1">
    <location>
        <begin position="115"/>
        <end position="137"/>
    </location>
</feature>
<reference evidence="2 3" key="1">
    <citation type="submission" date="2023-03" db="EMBL/GenBank/DDBJ databases">
        <title>Genome insight into feeding habits of ladybird beetles.</title>
        <authorList>
            <person name="Li H.-S."/>
            <person name="Huang Y.-H."/>
            <person name="Pang H."/>
        </authorList>
    </citation>
    <scope>NUCLEOTIDE SEQUENCE [LARGE SCALE GENOMIC DNA]</scope>
    <source>
        <strain evidence="2">SYSU_2023b</strain>
        <tissue evidence="2">Whole body</tissue>
    </source>
</reference>
<proteinExistence type="predicted"/>
<protein>
    <submittedName>
        <fullName evidence="2">Uncharacterized protein</fullName>
    </submittedName>
</protein>
<evidence type="ECO:0000256" key="1">
    <source>
        <dbReference type="SAM" id="MobiDB-lite"/>
    </source>
</evidence>
<gene>
    <name evidence="2" type="ORF">WA026_013671</name>
</gene>
<dbReference type="AlphaFoldDB" id="A0AAW1UZA7"/>
<dbReference type="Proteomes" id="UP001431783">
    <property type="component" value="Unassembled WGS sequence"/>
</dbReference>
<accession>A0AAW1UZA7</accession>
<sequence length="137" mass="15545">MLSQASVHISNGKVYEALWLFKSSWMQNYPSRPGAGDKNLCHILFTGKPYIVDRVHLSDEEKSFLTPRGWDNPYGGVKIKRGGVSNVIHLETYFVDQTEELNDDEIGHHMDDLELNSDIDINSSSEDSDSEEEIETI</sequence>
<evidence type="ECO:0000313" key="3">
    <source>
        <dbReference type="Proteomes" id="UP001431783"/>
    </source>
</evidence>